<dbReference type="EMBL" id="BK015346">
    <property type="protein sequence ID" value="DAE02466.1"/>
    <property type="molecule type" value="Genomic_DNA"/>
</dbReference>
<sequence length="404" mass="47535">MKVNVVDAGCGIGKTTALINKMNEDTSEQKYIFVTPFLSEVERIKKSCPNKNFVSPIPNDKKGTKIEHLTSLIREGKNIVTTHALFKKIDEEAISIELLQDYILVMDEVADVVDELPISKSDLKLLSSKITVHPRTHMAEWNDEYYQGAFDEYKKMIKMNNVFAYADKDNTIISLMWMFPYKVFKSFKEIYVLTYMFDGQIQKRYFDYFGTTYTQWYVKNYRLTPIPQIYDYTKAKSLIRVCSDPSLNEIGNKNTSLSLSWFSRKKRSYEMVKLQNNIYNFFRSHTKANSKELLWTTFKEYKGVIKRKGFTKSFAPINSRATNEYSYKRAIAYIGNRYFKPTIKNFFTFNNIAVGKQFEDKFALSELVQFIYRSAIRNNKPIDVYIPSKRMRTLFLEWLKKPND</sequence>
<reference evidence="1" key="1">
    <citation type="journal article" date="2021" name="Proc. Natl. Acad. Sci. U.S.A.">
        <title>A Catalog of Tens of Thousands of Viruses from Human Metagenomes Reveals Hidden Associations with Chronic Diseases.</title>
        <authorList>
            <person name="Tisza M.J."/>
            <person name="Buck C.B."/>
        </authorList>
    </citation>
    <scope>NUCLEOTIDE SEQUENCE</scope>
    <source>
        <strain evidence="1">CtsUY14</strain>
    </source>
</reference>
<organism evidence="1">
    <name type="scientific">Siphoviridae sp. ctsUY14</name>
    <dbReference type="NCBI Taxonomy" id="2825693"/>
    <lineage>
        <taxon>Viruses</taxon>
        <taxon>Duplodnaviria</taxon>
        <taxon>Heunggongvirae</taxon>
        <taxon>Uroviricota</taxon>
        <taxon>Caudoviricetes</taxon>
    </lineage>
</organism>
<proteinExistence type="predicted"/>
<name>A0A8S5P631_9CAUD</name>
<accession>A0A8S5P631</accession>
<evidence type="ECO:0000313" key="1">
    <source>
        <dbReference type="EMBL" id="DAE02466.1"/>
    </source>
</evidence>
<protein>
    <submittedName>
        <fullName evidence="1">Cas system-associated protein</fullName>
    </submittedName>
</protein>